<comment type="caution">
    <text evidence="1">The sequence shown here is derived from an EMBL/GenBank/DDBJ whole genome shotgun (WGS) entry which is preliminary data.</text>
</comment>
<dbReference type="Pfam" id="PF14234">
    <property type="entry name" value="DUF4336"/>
    <property type="match status" value="1"/>
</dbReference>
<protein>
    <submittedName>
        <fullName evidence="1">DUF4336 domain-containing protein</fullName>
    </submittedName>
</protein>
<dbReference type="Proteomes" id="UP001155604">
    <property type="component" value="Unassembled WGS sequence"/>
</dbReference>
<proteinExistence type="predicted"/>
<dbReference type="AlphaFoldDB" id="A0A9X3AU83"/>
<reference evidence="1" key="1">
    <citation type="journal article" date="2023" name="Int. J. Syst. Evol. Microbiol.">
        <title>&lt;i&gt;Shewanella septentrionalis&lt;/i&gt; sp. nov. and &lt;i&gt;Shewanella holmiensis&lt;/i&gt; sp. nov., isolated from Baltic Sea water and sediments.</title>
        <authorList>
            <person name="Martin-Rodriguez A.J."/>
            <person name="Thorell K."/>
            <person name="Joffre E."/>
            <person name="Jensie-Markopoulos S."/>
            <person name="Moore E.R.B."/>
            <person name="Sjoling A."/>
        </authorList>
    </citation>
    <scope>NUCLEOTIDE SEQUENCE</scope>
    <source>
        <strain evidence="1">SP1W3</strain>
    </source>
</reference>
<dbReference type="PANTHER" id="PTHR33835:SF1">
    <property type="entry name" value="METALLO-BETA-LACTAMASE DOMAIN-CONTAINING PROTEIN"/>
    <property type="match status" value="1"/>
</dbReference>
<dbReference type="RefSeq" id="WP_259524327.1">
    <property type="nucleotide sequence ID" value="NZ_JAMTCC010000020.1"/>
</dbReference>
<dbReference type="EMBL" id="JAMTCC010000020">
    <property type="protein sequence ID" value="MCT7946202.1"/>
    <property type="molecule type" value="Genomic_DNA"/>
</dbReference>
<evidence type="ECO:0000313" key="2">
    <source>
        <dbReference type="Proteomes" id="UP001155604"/>
    </source>
</evidence>
<dbReference type="InterPro" id="IPR036866">
    <property type="entry name" value="RibonucZ/Hydroxyglut_hydro"/>
</dbReference>
<keyword evidence="2" id="KW-1185">Reference proteome</keyword>
<dbReference type="InterPro" id="IPR025638">
    <property type="entry name" value="DUF4336"/>
</dbReference>
<evidence type="ECO:0000313" key="1">
    <source>
        <dbReference type="EMBL" id="MCT7946202.1"/>
    </source>
</evidence>
<accession>A0A9X3AU83</accession>
<sequence length="231" mass="26475">MKQLAENLWIFDGEAVPFFTLPYTTRMTVIRLNNGALWVHSPIKLTPELQALVEALGEVRYLIAPNHLHHLFLKDWQQRYPQAQSFGTAEVQTKRPDLHFDGLFTAQFHAMWATDIDQILFTGSHFMQECVFLHKASRTLIVTDLIENFSPESFNALQRLLARGAGILAPNGKMPLDWRLSFMFAKTQARSHIDKILAWEPKAIIMAHGLIIENDATAFLEKSFSWVNREG</sequence>
<name>A0A9X3AU83_9GAMM</name>
<organism evidence="1 2">
    <name type="scientific">Shewanella septentrionalis</name>
    <dbReference type="NCBI Taxonomy" id="2952223"/>
    <lineage>
        <taxon>Bacteria</taxon>
        <taxon>Pseudomonadati</taxon>
        <taxon>Pseudomonadota</taxon>
        <taxon>Gammaproteobacteria</taxon>
        <taxon>Alteromonadales</taxon>
        <taxon>Shewanellaceae</taxon>
        <taxon>Shewanella</taxon>
    </lineage>
</organism>
<gene>
    <name evidence="1" type="ORF">NE536_12645</name>
</gene>
<dbReference type="PANTHER" id="PTHR33835">
    <property type="entry name" value="YALI0C07656P"/>
    <property type="match status" value="1"/>
</dbReference>
<dbReference type="SUPFAM" id="SSF56281">
    <property type="entry name" value="Metallo-hydrolase/oxidoreductase"/>
    <property type="match status" value="1"/>
</dbReference>